<protein>
    <submittedName>
        <fullName evidence="2">Uncharacterized protein</fullName>
    </submittedName>
</protein>
<feature type="transmembrane region" description="Helical" evidence="1">
    <location>
        <begin position="65"/>
        <end position="86"/>
    </location>
</feature>
<gene>
    <name evidence="2" type="ORF">GCE9029_00815</name>
</gene>
<organism evidence="2 3">
    <name type="scientific">Grimontia celer</name>
    <dbReference type="NCBI Taxonomy" id="1796497"/>
    <lineage>
        <taxon>Bacteria</taxon>
        <taxon>Pseudomonadati</taxon>
        <taxon>Pseudomonadota</taxon>
        <taxon>Gammaproteobacteria</taxon>
        <taxon>Vibrionales</taxon>
        <taxon>Vibrionaceae</taxon>
        <taxon>Grimontia</taxon>
    </lineage>
</organism>
<reference evidence="3" key="1">
    <citation type="submission" date="2016-02" db="EMBL/GenBank/DDBJ databases">
        <authorList>
            <person name="Rodrigo-Torres Lidia"/>
            <person name="Arahal R.David."/>
        </authorList>
    </citation>
    <scope>NUCLEOTIDE SEQUENCE [LARGE SCALE GENOMIC DNA]</scope>
    <source>
        <strain evidence="3">CECT 9029</strain>
    </source>
</reference>
<keyword evidence="3" id="KW-1185">Reference proteome</keyword>
<dbReference type="Proteomes" id="UP000071641">
    <property type="component" value="Unassembled WGS sequence"/>
</dbReference>
<evidence type="ECO:0000313" key="2">
    <source>
        <dbReference type="EMBL" id="CZF78402.1"/>
    </source>
</evidence>
<feature type="transmembrane region" description="Helical" evidence="1">
    <location>
        <begin position="7"/>
        <end position="27"/>
    </location>
</feature>
<keyword evidence="1" id="KW-1133">Transmembrane helix</keyword>
<evidence type="ECO:0000256" key="1">
    <source>
        <dbReference type="SAM" id="Phobius"/>
    </source>
</evidence>
<dbReference type="AlphaFoldDB" id="A0A128EUY3"/>
<proteinExistence type="predicted"/>
<keyword evidence="1" id="KW-0812">Transmembrane</keyword>
<keyword evidence="1" id="KW-0472">Membrane</keyword>
<evidence type="ECO:0000313" key="3">
    <source>
        <dbReference type="Proteomes" id="UP000071641"/>
    </source>
</evidence>
<dbReference type="EMBL" id="FIZX01000001">
    <property type="protein sequence ID" value="CZF78402.1"/>
    <property type="molecule type" value="Genomic_DNA"/>
</dbReference>
<name>A0A128EUY3_9GAMM</name>
<sequence>MKYVGFSLMIIGVLILIQLILSIPGYLSDFESNPVYEYVVGTESKSYSVTLDGTEVSVSGNFNRIIAMFFGLMVLKIWVNVGLAIVQAGRSLLVDDMDNVKALLNTLLEKRY</sequence>
<accession>A0A128EUY3</accession>